<dbReference type="SUPFAM" id="SSF48498">
    <property type="entry name" value="Tetracyclin repressor-like, C-terminal domain"/>
    <property type="match status" value="1"/>
</dbReference>
<gene>
    <name evidence="6" type="ORF">J2T60_001236</name>
</gene>
<reference evidence="6 7" key="1">
    <citation type="submission" date="2022-03" db="EMBL/GenBank/DDBJ databases">
        <title>Genomic Encyclopedia of Type Strains, Phase III (KMG-III): the genomes of soil and plant-associated and newly described type strains.</title>
        <authorList>
            <person name="Whitman W."/>
        </authorList>
    </citation>
    <scope>NUCLEOTIDE SEQUENCE [LARGE SCALE GENOMIC DNA]</scope>
    <source>
        <strain evidence="6 7">BSker1</strain>
    </source>
</reference>
<feature type="DNA-binding region" description="H-T-H motif" evidence="4">
    <location>
        <begin position="36"/>
        <end position="55"/>
    </location>
</feature>
<dbReference type="Gene3D" id="1.10.10.60">
    <property type="entry name" value="Homeodomain-like"/>
    <property type="match status" value="1"/>
</dbReference>
<dbReference type="PANTHER" id="PTHR30055">
    <property type="entry name" value="HTH-TYPE TRANSCRIPTIONAL REGULATOR RUTR"/>
    <property type="match status" value="1"/>
</dbReference>
<dbReference type="Pfam" id="PF00440">
    <property type="entry name" value="TetR_N"/>
    <property type="match status" value="1"/>
</dbReference>
<sequence>MHEKKPRVRKSSEERKREILAAAQSEFARVGYRCTDVQNIADAVGVGKGTIYRHFPSKEGLFQAAVTQALDELKSAVESSVADLSDPLEILRTALCHYLTYFAANPDLVELFIHERAECGQAVKPLYFVRTDREQADWSALLQQLQAQGRVRQDHDCEQLSRILGEMLYGAVLSHRLSGSQTSLTEKGPVILDIFLNGIMEPDCQ</sequence>
<accession>A0ABT1G7J3</accession>
<dbReference type="RefSeq" id="WP_253446915.1">
    <property type="nucleotide sequence ID" value="NZ_JALJYF010000001.1"/>
</dbReference>
<proteinExistence type="predicted"/>
<dbReference type="InterPro" id="IPR050109">
    <property type="entry name" value="HTH-type_TetR-like_transc_reg"/>
</dbReference>
<dbReference type="InterPro" id="IPR036271">
    <property type="entry name" value="Tet_transcr_reg_TetR-rel_C_sf"/>
</dbReference>
<evidence type="ECO:0000256" key="2">
    <source>
        <dbReference type="ARBA" id="ARBA00023125"/>
    </source>
</evidence>
<keyword evidence="1" id="KW-0805">Transcription regulation</keyword>
<dbReference type="EMBL" id="JALJYF010000001">
    <property type="protein sequence ID" value="MCP1727271.1"/>
    <property type="molecule type" value="Genomic_DNA"/>
</dbReference>
<evidence type="ECO:0000256" key="4">
    <source>
        <dbReference type="PROSITE-ProRule" id="PRU00335"/>
    </source>
</evidence>
<dbReference type="Gene3D" id="1.10.357.10">
    <property type="entry name" value="Tetracycline Repressor, domain 2"/>
    <property type="match status" value="1"/>
</dbReference>
<dbReference type="InterPro" id="IPR001647">
    <property type="entry name" value="HTH_TetR"/>
</dbReference>
<feature type="domain" description="HTH tetR-type" evidence="5">
    <location>
        <begin position="13"/>
        <end position="73"/>
    </location>
</feature>
<dbReference type="InterPro" id="IPR009057">
    <property type="entry name" value="Homeodomain-like_sf"/>
</dbReference>
<evidence type="ECO:0000313" key="7">
    <source>
        <dbReference type="Proteomes" id="UP001523550"/>
    </source>
</evidence>
<name>A0ABT1G7J3_9GAMM</name>
<keyword evidence="3" id="KW-0804">Transcription</keyword>
<keyword evidence="2 4" id="KW-0238">DNA-binding</keyword>
<dbReference type="Proteomes" id="UP001523550">
    <property type="component" value="Unassembled WGS sequence"/>
</dbReference>
<evidence type="ECO:0000256" key="3">
    <source>
        <dbReference type="ARBA" id="ARBA00023163"/>
    </source>
</evidence>
<dbReference type="PANTHER" id="PTHR30055:SF234">
    <property type="entry name" value="HTH-TYPE TRANSCRIPTIONAL REGULATOR BETI"/>
    <property type="match status" value="1"/>
</dbReference>
<evidence type="ECO:0000256" key="1">
    <source>
        <dbReference type="ARBA" id="ARBA00023015"/>
    </source>
</evidence>
<evidence type="ECO:0000259" key="5">
    <source>
        <dbReference type="PROSITE" id="PS50977"/>
    </source>
</evidence>
<organism evidence="6 7">
    <name type="scientific">Natronospira proteinivora</name>
    <dbReference type="NCBI Taxonomy" id="1807133"/>
    <lineage>
        <taxon>Bacteria</taxon>
        <taxon>Pseudomonadati</taxon>
        <taxon>Pseudomonadota</taxon>
        <taxon>Gammaproteobacteria</taxon>
        <taxon>Natronospirales</taxon>
        <taxon>Natronospiraceae</taxon>
        <taxon>Natronospira</taxon>
    </lineage>
</organism>
<dbReference type="PROSITE" id="PS50977">
    <property type="entry name" value="HTH_TETR_2"/>
    <property type="match status" value="1"/>
</dbReference>
<dbReference type="SUPFAM" id="SSF46689">
    <property type="entry name" value="Homeodomain-like"/>
    <property type="match status" value="1"/>
</dbReference>
<keyword evidence="7" id="KW-1185">Reference proteome</keyword>
<dbReference type="PRINTS" id="PR00455">
    <property type="entry name" value="HTHTETR"/>
</dbReference>
<comment type="caution">
    <text evidence="6">The sequence shown here is derived from an EMBL/GenBank/DDBJ whole genome shotgun (WGS) entry which is preliminary data.</text>
</comment>
<evidence type="ECO:0000313" key="6">
    <source>
        <dbReference type="EMBL" id="MCP1727271.1"/>
    </source>
</evidence>
<protein>
    <submittedName>
        <fullName evidence="6">AcrR family transcriptional regulator</fullName>
    </submittedName>
</protein>